<organism evidence="9 10">
    <name type="scientific">Brassica carinata</name>
    <name type="common">Ethiopian mustard</name>
    <name type="synonym">Abyssinian cabbage</name>
    <dbReference type="NCBI Taxonomy" id="52824"/>
    <lineage>
        <taxon>Eukaryota</taxon>
        <taxon>Viridiplantae</taxon>
        <taxon>Streptophyta</taxon>
        <taxon>Embryophyta</taxon>
        <taxon>Tracheophyta</taxon>
        <taxon>Spermatophyta</taxon>
        <taxon>Magnoliopsida</taxon>
        <taxon>eudicotyledons</taxon>
        <taxon>Gunneridae</taxon>
        <taxon>Pentapetalae</taxon>
        <taxon>rosids</taxon>
        <taxon>malvids</taxon>
        <taxon>Brassicales</taxon>
        <taxon>Brassicaceae</taxon>
        <taxon>Brassiceae</taxon>
        <taxon>Brassica</taxon>
    </lineage>
</organism>
<gene>
    <name evidence="9" type="ORF">Bca52824_017988</name>
</gene>
<comment type="caution">
    <text evidence="9">The sequence shown here is derived from an EMBL/GenBank/DDBJ whole genome shotgun (WGS) entry which is preliminary data.</text>
</comment>
<dbReference type="GO" id="GO:0005634">
    <property type="term" value="C:nucleus"/>
    <property type="evidence" value="ECO:0007669"/>
    <property type="project" value="UniProtKB-SubCell"/>
</dbReference>
<evidence type="ECO:0008006" key="11">
    <source>
        <dbReference type="Google" id="ProtNLM"/>
    </source>
</evidence>
<keyword evidence="10" id="KW-1185">Reference proteome</keyword>
<evidence type="ECO:0000259" key="6">
    <source>
        <dbReference type="PROSITE" id="PS50918"/>
    </source>
</evidence>
<dbReference type="InterPro" id="IPR004170">
    <property type="entry name" value="WWE_dom"/>
</dbReference>
<dbReference type="EMBL" id="JAAMPC010000004">
    <property type="protein sequence ID" value="KAG2314866.1"/>
    <property type="molecule type" value="Genomic_DNA"/>
</dbReference>
<feature type="region of interest" description="Disordered" evidence="5">
    <location>
        <begin position="37"/>
        <end position="59"/>
    </location>
</feature>
<reference evidence="9 10" key="1">
    <citation type="submission" date="2020-02" db="EMBL/GenBank/DDBJ databases">
        <authorList>
            <person name="Ma Q."/>
            <person name="Huang Y."/>
            <person name="Song X."/>
            <person name="Pei D."/>
        </authorList>
    </citation>
    <scope>NUCLEOTIDE SEQUENCE [LARGE SCALE GENOMIC DNA]</scope>
    <source>
        <strain evidence="9">Sxm20200214</strain>
        <tissue evidence="9">Leaf</tissue>
    </source>
</reference>
<evidence type="ECO:0000259" key="8">
    <source>
        <dbReference type="PROSITE" id="PS51879"/>
    </source>
</evidence>
<evidence type="ECO:0000256" key="5">
    <source>
        <dbReference type="SAM" id="MobiDB-lite"/>
    </source>
</evidence>
<feature type="compositionally biased region" description="Basic and acidic residues" evidence="5">
    <location>
        <begin position="48"/>
        <end position="59"/>
    </location>
</feature>
<dbReference type="Pfam" id="PF23467">
    <property type="entry name" value="WWE_5"/>
    <property type="match status" value="1"/>
</dbReference>
<dbReference type="PROSITE" id="PS51879">
    <property type="entry name" value="RST"/>
    <property type="match status" value="1"/>
</dbReference>
<dbReference type="PANTHER" id="PTHR32263:SF26">
    <property type="entry name" value="(RAPE) HYPOTHETICAL PROTEIN"/>
    <property type="match status" value="1"/>
</dbReference>
<keyword evidence="4" id="KW-0539">Nucleus</keyword>
<dbReference type="PANTHER" id="PTHR32263">
    <property type="entry name" value="INACTIVE POLY [ADP-RIBOSE] POLYMERASE SRO4-RELATED"/>
    <property type="match status" value="1"/>
</dbReference>
<evidence type="ECO:0000313" key="9">
    <source>
        <dbReference type="EMBL" id="KAG2314866.1"/>
    </source>
</evidence>
<evidence type="ECO:0000313" key="10">
    <source>
        <dbReference type="Proteomes" id="UP000886595"/>
    </source>
</evidence>
<accession>A0A8X7VNW6</accession>
<protein>
    <recommendedName>
        <fullName evidence="11">Poly [ADP-ribose] polymerase</fullName>
    </recommendedName>
</protein>
<dbReference type="AlphaFoldDB" id="A0A8X7VNW6"/>
<name>A0A8X7VNW6_BRACI</name>
<evidence type="ECO:0000256" key="2">
    <source>
        <dbReference type="ARBA" id="ARBA00022473"/>
    </source>
</evidence>
<dbReference type="Proteomes" id="UP000886595">
    <property type="component" value="Unassembled WGS sequence"/>
</dbReference>
<dbReference type="GO" id="GO:0003950">
    <property type="term" value="F:NAD+ poly-ADP-ribosyltransferase activity"/>
    <property type="evidence" value="ECO:0007669"/>
    <property type="project" value="InterPro"/>
</dbReference>
<dbReference type="InterPro" id="IPR022003">
    <property type="entry name" value="RST"/>
</dbReference>
<dbReference type="PROSITE" id="PS50918">
    <property type="entry name" value="WWE"/>
    <property type="match status" value="1"/>
</dbReference>
<dbReference type="OrthoDB" id="6133115at2759"/>
<dbReference type="Gene3D" id="3.90.228.10">
    <property type="match status" value="1"/>
</dbReference>
<dbReference type="InterPro" id="IPR044964">
    <property type="entry name" value="RCD1/SRO1-5"/>
</dbReference>
<feature type="domain" description="WWE" evidence="6">
    <location>
        <begin position="59"/>
        <end position="148"/>
    </location>
</feature>
<evidence type="ECO:0000256" key="3">
    <source>
        <dbReference type="ARBA" id="ARBA00023016"/>
    </source>
</evidence>
<proteinExistence type="predicted"/>
<dbReference type="PROSITE" id="PS51059">
    <property type="entry name" value="PARP_CATALYTIC"/>
    <property type="match status" value="1"/>
</dbReference>
<keyword evidence="2" id="KW-0217">Developmental protein</keyword>
<keyword evidence="3" id="KW-0346">Stress response</keyword>
<sequence length="559" mass="62473">MEPRILKVLGSRCEDGFSNKRKRAAYVTGVSCGKLQDELPPNPQSQVPDKRRKLEGEDKVSAYETRSGKSLVRYYSYFKKSGIAKRVMIYEEGEWDDLPHHIISAIRNELDEKRAAIEFEWCGHHFLLDFLHMNRLDLETGAKTPLAWIDIGGKCFFPQIYESAERNDCCVENSQQFAPHEIKLHLEIDVNGVESPRLNLEEDSDESGENMDDVPAEDSCSRKIEAAVSNWNETDAIAVSPAGAEGLDKDGVKKMFATGTVSLGHVAVLDVGRFSSEIAEARLALFKKLAEITKKHRGDANVRYAWLPAKREVVSSVMMRGLGGALIRKSIYGVGLHLTAADCPYFSARYCDIDENGVRYMVLCRVIMGNMELLRGDKSQFFSGGEKYDNGVDDVENPKNYIVWNMNMNTHIFPEYVVRFKLSDPPNAEGSLVAKHDNSGVTLEGPNDLPQLDSNGPEGCSGSANSVCLNTTKPKSPWMPFPTLFAAISHKVPEKDKSFINADYQQLREKKMTRTEFIRKLRGVVGDDLLRSTLTALENQHKLKEIPGSMRDHEAGGGL</sequence>
<feature type="region of interest" description="Disordered" evidence="5">
    <location>
        <begin position="437"/>
        <end position="461"/>
    </location>
</feature>
<dbReference type="Pfam" id="PF12174">
    <property type="entry name" value="RST"/>
    <property type="match status" value="1"/>
</dbReference>
<evidence type="ECO:0000256" key="1">
    <source>
        <dbReference type="ARBA" id="ARBA00004123"/>
    </source>
</evidence>
<dbReference type="InterPro" id="IPR057823">
    <property type="entry name" value="WWE_RCD1"/>
</dbReference>
<dbReference type="InterPro" id="IPR012317">
    <property type="entry name" value="Poly(ADP-ribose)pol_cat_dom"/>
</dbReference>
<feature type="domain" description="PARP catalytic" evidence="7">
    <location>
        <begin position="225"/>
        <end position="441"/>
    </location>
</feature>
<evidence type="ECO:0000259" key="7">
    <source>
        <dbReference type="PROSITE" id="PS51059"/>
    </source>
</evidence>
<dbReference type="SUPFAM" id="SSF56399">
    <property type="entry name" value="ADP-ribosylation"/>
    <property type="match status" value="1"/>
</dbReference>
<evidence type="ECO:0000256" key="4">
    <source>
        <dbReference type="ARBA" id="ARBA00023242"/>
    </source>
</evidence>
<feature type="domain" description="RST" evidence="8">
    <location>
        <begin position="472"/>
        <end position="543"/>
    </location>
</feature>
<comment type="subcellular location">
    <subcellularLocation>
        <location evidence="1">Nucleus</location>
    </subcellularLocation>
</comment>